<sequence>MAKKLFIFFFFLLGSSSLWAQGASVFLKFTTTASQADELGHITATLELSNLGQSAWTGNLGIESNAKSIRISSSPTKVVRLNPGQKMFVPVIAQVDQSTAMEGNLSIKAKLTADFGPSIPWVEQPILIQKNRRILLLNVENQLQFQQIGDSIYLKALIQNKGNTTEKVHYILTLPSQLYKDKTLALDFALQPQNDTLLSIQQRISKEAFKLEDFDISATLLYENGDFIARTNYAVSSLKSKRRYKAEDQNLAYAAQSNTVELNRVMGKNVLGATQLIGSATLQFTEKTQLGLTADLIHWDKENKMNLRYFLADFQTEKVQVQAGNIFQSGEFSQQGRGIQTNIKVSDSLYLQAGYLDKTYLITDPNDRSIGYNTWVGFQSQKNRWKQAQLYYDVNHRYDEKKILAYNSFTLWNKPTIQADLNQGTSLLEATESKQLGLFVGLNLYANFNKYQVQHNSFYSSPYYGGMRQGVSQVATTVRRNFDRHSVGIVQHFIDYAPKYSYTNSYNAKQQSNTVGLSYSYRFATSTLAVSPQYVHEKRYNYHTTAMEDLYAVRLNTAFTKSNFLKGLGYNASIDLGNYTTETELQERLHYRINLGLNYKYFDFGLSYQYNYNNLSELINASYYDVQTLNTYTNLMVMGNYRQRFFNNRLGVQFSSYYTHTTTSGDFWQFNTRVEYKLKKDFDVYITNYNNYGGYSSSNQTNYVQVGLIKQLMPYKFYEKSYNLKVLVYYQDEDQTLTPANHRIVTINNKAFVTTDEGTIEYKKLPANTYTIQTQNDKHWFAQVEKIQLNSDVTHIIYLRQTTTVTGSLAYEYTANSFSINKNLAGQRITAQNTQGEVFTTYTSDEGKYAFYLPKGDYILTIYPEHQNQVDVVENAVKISTAVGESREVSFTLKVKEKEVQVKKFKAVSF</sequence>
<dbReference type="EMBL" id="CP068108">
    <property type="protein sequence ID" value="QQT99564.1"/>
    <property type="molecule type" value="Genomic_DNA"/>
</dbReference>
<evidence type="ECO:0008006" key="4">
    <source>
        <dbReference type="Google" id="ProtNLM"/>
    </source>
</evidence>
<accession>A0A9Q6Z9X6</accession>
<dbReference type="GeneID" id="93529079"/>
<protein>
    <recommendedName>
        <fullName evidence="4">Outer membrane protein beta-barrel domain-containing protein</fullName>
    </recommendedName>
</protein>
<evidence type="ECO:0000256" key="1">
    <source>
        <dbReference type="SAM" id="SignalP"/>
    </source>
</evidence>
<gene>
    <name evidence="2" type="ORF">I6I88_15485</name>
</gene>
<evidence type="ECO:0000313" key="3">
    <source>
        <dbReference type="Proteomes" id="UP000596202"/>
    </source>
</evidence>
<evidence type="ECO:0000313" key="2">
    <source>
        <dbReference type="EMBL" id="QQT99564.1"/>
    </source>
</evidence>
<feature type="signal peptide" evidence="1">
    <location>
        <begin position="1"/>
        <end position="20"/>
    </location>
</feature>
<keyword evidence="1" id="KW-0732">Signal</keyword>
<name>A0A9Q6Z9X6_MYROD</name>
<reference evidence="2 3" key="1">
    <citation type="submission" date="2021-01" db="EMBL/GenBank/DDBJ databases">
        <title>FDA dAtabase for Regulatory Grade micrObial Sequences (FDA-ARGOS): Supporting development and validation of Infectious Disease Dx tests.</title>
        <authorList>
            <person name="Sproer C."/>
            <person name="Gronow S."/>
            <person name="Severitt S."/>
            <person name="Schroder I."/>
            <person name="Tallon L."/>
            <person name="Sadzewicz L."/>
            <person name="Zhao X."/>
            <person name="Boylan J."/>
            <person name="Ott S."/>
            <person name="Bowen H."/>
            <person name="Vavikolanu K."/>
            <person name="Mehta A."/>
            <person name="Aluvathingal J."/>
            <person name="Nadendla S."/>
            <person name="Lowell S."/>
            <person name="Myers T."/>
            <person name="Yan Y."/>
            <person name="Sichtig H."/>
        </authorList>
    </citation>
    <scope>NUCLEOTIDE SEQUENCE [LARGE SCALE GENOMIC DNA]</scope>
    <source>
        <strain evidence="2 3">FDAARGOS_1131</strain>
    </source>
</reference>
<dbReference type="Proteomes" id="UP000596202">
    <property type="component" value="Chromosome"/>
</dbReference>
<feature type="chain" id="PRO_5040113273" description="Outer membrane protein beta-barrel domain-containing protein" evidence="1">
    <location>
        <begin position="21"/>
        <end position="910"/>
    </location>
</feature>
<proteinExistence type="predicted"/>
<dbReference type="OrthoDB" id="908824at2"/>
<organism evidence="2 3">
    <name type="scientific">Myroides odoratus</name>
    <name type="common">Flavobacterium odoratum</name>
    <dbReference type="NCBI Taxonomy" id="256"/>
    <lineage>
        <taxon>Bacteria</taxon>
        <taxon>Pseudomonadati</taxon>
        <taxon>Bacteroidota</taxon>
        <taxon>Flavobacteriia</taxon>
        <taxon>Flavobacteriales</taxon>
        <taxon>Flavobacteriaceae</taxon>
        <taxon>Myroides</taxon>
    </lineage>
</organism>
<dbReference type="RefSeq" id="WP_002987686.1">
    <property type="nucleotide sequence ID" value="NZ_CP068108.1"/>
</dbReference>
<dbReference type="AlphaFoldDB" id="A0A9Q6Z9X6"/>